<protein>
    <submittedName>
        <fullName evidence="4">N-acetylmuramoyl-L-alanine amidase</fullName>
    </submittedName>
</protein>
<comment type="caution">
    <text evidence="4">The sequence shown here is derived from an EMBL/GenBank/DDBJ whole genome shotgun (WGS) entry which is preliminary data.</text>
</comment>
<dbReference type="SUPFAM" id="SSF53187">
    <property type="entry name" value="Zn-dependent exopeptidases"/>
    <property type="match status" value="1"/>
</dbReference>
<keyword evidence="2" id="KW-0732">Signal</keyword>
<dbReference type="AlphaFoldDB" id="A0A9D1H6C1"/>
<accession>A0A9D1H6C1</accession>
<gene>
    <name evidence="4" type="ORF">IAC43_05895</name>
</gene>
<dbReference type="CDD" id="cd02696">
    <property type="entry name" value="MurNAc-LAA"/>
    <property type="match status" value="1"/>
</dbReference>
<dbReference type="Gene3D" id="3.40.630.40">
    <property type="entry name" value="Zn-dependent exopeptidases"/>
    <property type="match status" value="1"/>
</dbReference>
<feature type="signal peptide" evidence="2">
    <location>
        <begin position="1"/>
        <end position="38"/>
    </location>
</feature>
<evidence type="ECO:0000313" key="4">
    <source>
        <dbReference type="EMBL" id="HIT94697.1"/>
    </source>
</evidence>
<organism evidence="4 5">
    <name type="scientific">Candidatus Faecivivens stercoripullorum</name>
    <dbReference type="NCBI Taxonomy" id="2840805"/>
    <lineage>
        <taxon>Bacteria</taxon>
        <taxon>Bacillati</taxon>
        <taxon>Bacillota</taxon>
        <taxon>Clostridia</taxon>
        <taxon>Eubacteriales</taxon>
        <taxon>Oscillospiraceae</taxon>
        <taxon>Oscillospiraceae incertae sedis</taxon>
        <taxon>Candidatus Faecivivens</taxon>
    </lineage>
</organism>
<dbReference type="InterPro" id="IPR002508">
    <property type="entry name" value="MurNAc-LAA_cat"/>
</dbReference>
<feature type="chain" id="PRO_5039637174" evidence="2">
    <location>
        <begin position="39"/>
        <end position="560"/>
    </location>
</feature>
<dbReference type="SMART" id="SM00646">
    <property type="entry name" value="Ami_3"/>
    <property type="match status" value="1"/>
</dbReference>
<dbReference type="Proteomes" id="UP000824160">
    <property type="component" value="Unassembled WGS sequence"/>
</dbReference>
<reference evidence="4" key="1">
    <citation type="submission" date="2020-10" db="EMBL/GenBank/DDBJ databases">
        <authorList>
            <person name="Gilroy R."/>
        </authorList>
    </citation>
    <scope>NUCLEOTIDE SEQUENCE</scope>
    <source>
        <strain evidence="4">ChiBcec7-5410</strain>
    </source>
</reference>
<evidence type="ECO:0000256" key="2">
    <source>
        <dbReference type="SAM" id="SignalP"/>
    </source>
</evidence>
<evidence type="ECO:0000259" key="3">
    <source>
        <dbReference type="SMART" id="SM00646"/>
    </source>
</evidence>
<dbReference type="Pfam" id="PF01520">
    <property type="entry name" value="Amidase_3"/>
    <property type="match status" value="1"/>
</dbReference>
<reference evidence="4" key="2">
    <citation type="journal article" date="2021" name="PeerJ">
        <title>Extensive microbial diversity within the chicken gut microbiome revealed by metagenomics and culture.</title>
        <authorList>
            <person name="Gilroy R."/>
            <person name="Ravi A."/>
            <person name="Getino M."/>
            <person name="Pursley I."/>
            <person name="Horton D.L."/>
            <person name="Alikhan N.F."/>
            <person name="Baker D."/>
            <person name="Gharbi K."/>
            <person name="Hall N."/>
            <person name="Watson M."/>
            <person name="Adriaenssens E.M."/>
            <person name="Foster-Nyarko E."/>
            <person name="Jarju S."/>
            <person name="Secka A."/>
            <person name="Antonio M."/>
            <person name="Oren A."/>
            <person name="Chaudhuri R.R."/>
            <person name="La Ragione R."/>
            <person name="Hildebrand F."/>
            <person name="Pallen M.J."/>
        </authorList>
    </citation>
    <scope>NUCLEOTIDE SEQUENCE</scope>
    <source>
        <strain evidence="4">ChiBcec7-5410</strain>
    </source>
</reference>
<dbReference type="GO" id="GO:0008745">
    <property type="term" value="F:N-acetylmuramoyl-L-alanine amidase activity"/>
    <property type="evidence" value="ECO:0007669"/>
    <property type="project" value="InterPro"/>
</dbReference>
<keyword evidence="1" id="KW-0378">Hydrolase</keyword>
<proteinExistence type="predicted"/>
<sequence>MNFSTVFSPRQGICGKTARVTAFLLAVLLLFSGFSAMAAETVMTRIIEDIQPKTQSTAVAGSTETIRVLADKNADVTAKVGSQKVTLYRTSEKDANGYYWFEGECEIPSSGNELTVTATATLNGRTQTRTGGSFTVYTAEMLPEEEGSGTVSGDMLTITGAKSFSGKQIQVTADYADVFIPAENDREEDYAAPYYYQMPKGTIDYVVSGPDSNNIYWLASGRKVSAAKSSVIASSGSQGENSINSISLSADSQCTYLTVGETWKVPFNIEVETIQYASSTSNTVTGFTPQKIKIVFDYTTAIVNTGISIPSGSCFSDAKVSTRTTNGVPQCVIELTLREGAYYGAYAEYSGNKLQLKFYNPVSSLKGARIVIDSGHGSYTTGGTYDTGALGVNSTQEAYENYRKATALRDELVSRGAEVYLLDTYKTSNLYSLYDRVDAAIEWEPMVYVSVHHNSSATSTTARGIEVYYNNPWSVYLAKNICNNIFTVYQGMSNGSTAVNRGHKFSEYAVTRVKQFSAVLIEYGFLTTPVENTILTNQSNIEKFAEATADGLEDYFAGVK</sequence>
<dbReference type="InterPro" id="IPR050695">
    <property type="entry name" value="N-acetylmuramoyl_amidase_3"/>
</dbReference>
<evidence type="ECO:0000256" key="1">
    <source>
        <dbReference type="ARBA" id="ARBA00022801"/>
    </source>
</evidence>
<dbReference type="GO" id="GO:0009253">
    <property type="term" value="P:peptidoglycan catabolic process"/>
    <property type="evidence" value="ECO:0007669"/>
    <property type="project" value="InterPro"/>
</dbReference>
<dbReference type="PANTHER" id="PTHR30404:SF0">
    <property type="entry name" value="N-ACETYLMURAMOYL-L-ALANINE AMIDASE AMIC"/>
    <property type="match status" value="1"/>
</dbReference>
<dbReference type="EMBL" id="DVLW01000162">
    <property type="protein sequence ID" value="HIT94697.1"/>
    <property type="molecule type" value="Genomic_DNA"/>
</dbReference>
<dbReference type="GO" id="GO:0030288">
    <property type="term" value="C:outer membrane-bounded periplasmic space"/>
    <property type="evidence" value="ECO:0007669"/>
    <property type="project" value="TreeGrafter"/>
</dbReference>
<evidence type="ECO:0000313" key="5">
    <source>
        <dbReference type="Proteomes" id="UP000824160"/>
    </source>
</evidence>
<feature type="domain" description="MurNAc-LAA" evidence="3">
    <location>
        <begin position="437"/>
        <end position="553"/>
    </location>
</feature>
<name>A0A9D1H6C1_9FIRM</name>
<dbReference type="PANTHER" id="PTHR30404">
    <property type="entry name" value="N-ACETYLMURAMOYL-L-ALANINE AMIDASE"/>
    <property type="match status" value="1"/>
</dbReference>